<organism evidence="2 3">
    <name type="scientific">Paenibacillus artemisiicola</name>
    <dbReference type="NCBI Taxonomy" id="1172618"/>
    <lineage>
        <taxon>Bacteria</taxon>
        <taxon>Bacillati</taxon>
        <taxon>Bacillota</taxon>
        <taxon>Bacilli</taxon>
        <taxon>Bacillales</taxon>
        <taxon>Paenibacillaceae</taxon>
        <taxon>Paenibacillus</taxon>
    </lineage>
</organism>
<protein>
    <submittedName>
        <fullName evidence="2">DUF2500 domain-containing protein</fullName>
    </submittedName>
</protein>
<dbReference type="Proteomes" id="UP000670947">
    <property type="component" value="Unassembled WGS sequence"/>
</dbReference>
<gene>
    <name evidence="2" type="ORF">I8J29_09940</name>
</gene>
<name>A0ABS3W867_9BACL</name>
<evidence type="ECO:0000256" key="1">
    <source>
        <dbReference type="SAM" id="Phobius"/>
    </source>
</evidence>
<reference evidence="2 3" key="1">
    <citation type="submission" date="2021-03" db="EMBL/GenBank/DDBJ databases">
        <title>Paenibacillus artemisicola MWE-103 whole genome sequence.</title>
        <authorList>
            <person name="Ham Y.J."/>
        </authorList>
    </citation>
    <scope>NUCLEOTIDE SEQUENCE [LARGE SCALE GENOMIC DNA]</scope>
    <source>
        <strain evidence="2 3">MWE-103</strain>
    </source>
</reference>
<feature type="transmembrane region" description="Helical" evidence="1">
    <location>
        <begin position="20"/>
        <end position="41"/>
    </location>
</feature>
<dbReference type="Pfam" id="PF10694">
    <property type="entry name" value="DUF2500"/>
    <property type="match status" value="1"/>
</dbReference>
<keyword evidence="1" id="KW-0812">Transmembrane</keyword>
<keyword evidence="1" id="KW-1133">Transmembrane helix</keyword>
<comment type="caution">
    <text evidence="2">The sequence shown here is derived from an EMBL/GenBank/DDBJ whole genome shotgun (WGS) entry which is preliminary data.</text>
</comment>
<keyword evidence="1" id="KW-0472">Membrane</keyword>
<accession>A0ABS3W867</accession>
<dbReference type="Gene3D" id="2.40.50.660">
    <property type="match status" value="1"/>
</dbReference>
<proteinExistence type="predicted"/>
<dbReference type="RefSeq" id="WP_208847452.1">
    <property type="nucleotide sequence ID" value="NZ_JAGGDJ010000004.1"/>
</dbReference>
<evidence type="ECO:0000313" key="3">
    <source>
        <dbReference type="Proteomes" id="UP000670947"/>
    </source>
</evidence>
<dbReference type="EMBL" id="JAGGDJ010000004">
    <property type="protein sequence ID" value="MBO7744517.1"/>
    <property type="molecule type" value="Genomic_DNA"/>
</dbReference>
<dbReference type="InterPro" id="IPR019635">
    <property type="entry name" value="DUF2500"/>
</dbReference>
<keyword evidence="3" id="KW-1185">Reference proteome</keyword>
<sequence>MSDFPNDPGFFGFLKEMPLFFKLFGGGLFIVVIGGFAYVLIRGLSIWTTNNAADVTTRPVTVADKRTHVWGGSGDSSSTTDYFATFEFSDGSRLELQVRGQQFGLLAAGDYGQLTYQGTRFKAFHRQDQRETIGGGPMAR</sequence>
<evidence type="ECO:0000313" key="2">
    <source>
        <dbReference type="EMBL" id="MBO7744517.1"/>
    </source>
</evidence>